<keyword evidence="2" id="KW-1185">Reference proteome</keyword>
<dbReference type="Proteomes" id="UP001150603">
    <property type="component" value="Unassembled WGS sequence"/>
</dbReference>
<proteinExistence type="predicted"/>
<evidence type="ECO:0000313" key="1">
    <source>
        <dbReference type="EMBL" id="KAJ1942661.1"/>
    </source>
</evidence>
<sequence>MSVLLETSVGDLVIDLHFEETPRTCTNFLKLCKIKYYNFTPFHRIERGFLAQSGDPTGTGDGGESVFGVLGKQKYFAAEVHPKLKHTKRGTVSMAVSATESGIGVSGSQFFITLADGLDYLDGKYTVFGEVAEGLDVLDKLNSAICGADHRPLRDIRIRHTIILHDPFPDPPGLVVPPQSPLPSASQLASVRLGDDEELEDYLEADPEKLAKERRERDAKAQALTLEMIGDLPFASIKPPENILFVCKLNPATQDEDLETIFARFGKISSCEVIRDKESGESLGYAFVEFEEKEACEEAYFKMDNVLIDDRRIHVDFSQSVSKLHGSWGEEERRIGDAQKVSG</sequence>
<name>A0ACC1J9D4_9FUNG</name>
<comment type="caution">
    <text evidence="1">The sequence shown here is derived from an EMBL/GenBank/DDBJ whole genome shotgun (WGS) entry which is preliminary data.</text>
</comment>
<dbReference type="EMBL" id="JANBPW010001907">
    <property type="protein sequence ID" value="KAJ1942661.1"/>
    <property type="molecule type" value="Genomic_DNA"/>
</dbReference>
<reference evidence="1" key="1">
    <citation type="submission" date="2022-07" db="EMBL/GenBank/DDBJ databases">
        <title>Phylogenomic reconstructions and comparative analyses of Kickxellomycotina fungi.</title>
        <authorList>
            <person name="Reynolds N.K."/>
            <person name="Stajich J.E."/>
            <person name="Barry K."/>
            <person name="Grigoriev I.V."/>
            <person name="Crous P."/>
            <person name="Smith M.E."/>
        </authorList>
    </citation>
    <scope>NUCLEOTIDE SEQUENCE</scope>
    <source>
        <strain evidence="1">NRRL 5244</strain>
    </source>
</reference>
<organism evidence="1 2">
    <name type="scientific">Linderina macrospora</name>
    <dbReference type="NCBI Taxonomy" id="4868"/>
    <lineage>
        <taxon>Eukaryota</taxon>
        <taxon>Fungi</taxon>
        <taxon>Fungi incertae sedis</taxon>
        <taxon>Zoopagomycota</taxon>
        <taxon>Kickxellomycotina</taxon>
        <taxon>Kickxellomycetes</taxon>
        <taxon>Kickxellales</taxon>
        <taxon>Kickxellaceae</taxon>
        <taxon>Linderina</taxon>
    </lineage>
</organism>
<dbReference type="EC" id="5.2.1.8" evidence="1"/>
<evidence type="ECO:0000313" key="2">
    <source>
        <dbReference type="Proteomes" id="UP001150603"/>
    </source>
</evidence>
<gene>
    <name evidence="1" type="primary">cyp6</name>
    <name evidence="1" type="ORF">FBU59_003135</name>
</gene>
<accession>A0ACC1J9D4</accession>
<protein>
    <submittedName>
        <fullName evidence="1">Peptidyl-prolyl cis-trans isomerase-like 4</fullName>
        <ecNumber evidence="1">5.2.1.8</ecNumber>
    </submittedName>
</protein>